<feature type="compositionally biased region" description="Low complexity" evidence="1">
    <location>
        <begin position="118"/>
        <end position="127"/>
    </location>
</feature>
<dbReference type="Gene3D" id="2.30.30.190">
    <property type="entry name" value="CAP Gly-rich-like domain"/>
    <property type="match status" value="1"/>
</dbReference>
<feature type="region of interest" description="Disordered" evidence="1">
    <location>
        <begin position="160"/>
        <end position="180"/>
    </location>
</feature>
<dbReference type="Proteomes" id="UP001627154">
    <property type="component" value="Unassembled WGS sequence"/>
</dbReference>
<dbReference type="Pfam" id="PF01302">
    <property type="entry name" value="CAP_GLY"/>
    <property type="match status" value="1"/>
</dbReference>
<feature type="compositionally biased region" description="Polar residues" evidence="1">
    <location>
        <begin position="160"/>
        <end position="171"/>
    </location>
</feature>
<evidence type="ECO:0000259" key="2">
    <source>
        <dbReference type="PROSITE" id="PS50245"/>
    </source>
</evidence>
<dbReference type="PROSITE" id="PS50245">
    <property type="entry name" value="CAP_GLY_2"/>
    <property type="match status" value="1"/>
</dbReference>
<comment type="caution">
    <text evidence="3">The sequence shown here is derived from an EMBL/GenBank/DDBJ whole genome shotgun (WGS) entry which is preliminary data.</text>
</comment>
<dbReference type="AlphaFoldDB" id="A0ABD2XQN4"/>
<dbReference type="InterPro" id="IPR036859">
    <property type="entry name" value="CAP-Gly_dom_sf"/>
</dbReference>
<feature type="compositionally biased region" description="Basic residues" evidence="1">
    <location>
        <begin position="13"/>
        <end position="28"/>
    </location>
</feature>
<name>A0ABD2XQN4_9HYME</name>
<protein>
    <recommendedName>
        <fullName evidence="2">CAP-Gly domain-containing protein</fullName>
    </recommendedName>
</protein>
<evidence type="ECO:0000256" key="1">
    <source>
        <dbReference type="SAM" id="MobiDB-lite"/>
    </source>
</evidence>
<feature type="compositionally biased region" description="Low complexity" evidence="1">
    <location>
        <begin position="29"/>
        <end position="48"/>
    </location>
</feature>
<feature type="region of interest" description="Disordered" evidence="1">
    <location>
        <begin position="1"/>
        <end position="74"/>
    </location>
</feature>
<accession>A0ABD2XQN4</accession>
<feature type="region of interest" description="Disordered" evidence="1">
    <location>
        <begin position="373"/>
        <end position="422"/>
    </location>
</feature>
<feature type="region of interest" description="Disordered" evidence="1">
    <location>
        <begin position="822"/>
        <end position="856"/>
    </location>
</feature>
<keyword evidence="4" id="KW-1185">Reference proteome</keyword>
<feature type="compositionally biased region" description="Basic and acidic residues" evidence="1">
    <location>
        <begin position="235"/>
        <end position="249"/>
    </location>
</feature>
<dbReference type="InterPro" id="IPR000938">
    <property type="entry name" value="CAP-Gly_domain"/>
</dbReference>
<feature type="compositionally biased region" description="Low complexity" evidence="1">
    <location>
        <begin position="1"/>
        <end position="10"/>
    </location>
</feature>
<dbReference type="SUPFAM" id="SSF74924">
    <property type="entry name" value="Cap-Gly domain"/>
    <property type="match status" value="1"/>
</dbReference>
<feature type="compositionally biased region" description="Polar residues" evidence="1">
    <location>
        <begin position="219"/>
        <end position="234"/>
    </location>
</feature>
<feature type="region of interest" description="Disordered" evidence="1">
    <location>
        <begin position="494"/>
        <end position="522"/>
    </location>
</feature>
<evidence type="ECO:0000313" key="3">
    <source>
        <dbReference type="EMBL" id="KAL3407343.1"/>
    </source>
</evidence>
<feature type="compositionally biased region" description="Basic and acidic residues" evidence="1">
    <location>
        <begin position="408"/>
        <end position="421"/>
    </location>
</feature>
<feature type="compositionally biased region" description="Low complexity" evidence="1">
    <location>
        <begin position="497"/>
        <end position="514"/>
    </location>
</feature>
<feature type="compositionally biased region" description="Low complexity" evidence="1">
    <location>
        <begin position="373"/>
        <end position="384"/>
    </location>
</feature>
<dbReference type="SMART" id="SM01052">
    <property type="entry name" value="CAP_GLY"/>
    <property type="match status" value="1"/>
</dbReference>
<organism evidence="3 4">
    <name type="scientific">Trichogramma kaykai</name>
    <dbReference type="NCBI Taxonomy" id="54128"/>
    <lineage>
        <taxon>Eukaryota</taxon>
        <taxon>Metazoa</taxon>
        <taxon>Ecdysozoa</taxon>
        <taxon>Arthropoda</taxon>
        <taxon>Hexapoda</taxon>
        <taxon>Insecta</taxon>
        <taxon>Pterygota</taxon>
        <taxon>Neoptera</taxon>
        <taxon>Endopterygota</taxon>
        <taxon>Hymenoptera</taxon>
        <taxon>Apocrita</taxon>
        <taxon>Proctotrupomorpha</taxon>
        <taxon>Chalcidoidea</taxon>
        <taxon>Trichogrammatidae</taxon>
        <taxon>Trichogramma</taxon>
    </lineage>
</organism>
<proteinExistence type="predicted"/>
<dbReference type="EMBL" id="JBJJXI010000011">
    <property type="protein sequence ID" value="KAL3407343.1"/>
    <property type="molecule type" value="Genomic_DNA"/>
</dbReference>
<feature type="domain" description="CAP-Gly" evidence="2">
    <location>
        <begin position="897"/>
        <end position="939"/>
    </location>
</feature>
<gene>
    <name evidence="3" type="ORF">TKK_000604</name>
</gene>
<feature type="compositionally biased region" description="Basic residues" evidence="1">
    <location>
        <begin position="837"/>
        <end position="846"/>
    </location>
</feature>
<evidence type="ECO:0000313" key="4">
    <source>
        <dbReference type="Proteomes" id="UP001627154"/>
    </source>
</evidence>
<feature type="region of interest" description="Disordered" evidence="1">
    <location>
        <begin position="207"/>
        <end position="284"/>
    </location>
</feature>
<sequence length="950" mass="101963">MEAATTAAAAPEHRHHHQIHQQLRRHRIVIGLQQQQQQQQQQHQQQQQLRDGKSTAAISTERSSSRTPASSSTAAAPILPNLDVVRALHQTVISLRSALDTSREELRRLKKLQVEDPSAAASSIINDSSRDSKSNVYGETVERLALENHVLRRRLLNRSSEFSSDAATSPRNPDAAPAATATATATVQVALLAPKKVEFDIKMEPTEEAAVTEQKSELTDTASSQEPQSSTLNESQDKEETSENTSLDKNDEESEAAESAAGSSGNKLASQGASNESENESEELDDIELIFTTEETCPEVGREDLVPIGDAETWQQQQQLPITPCSTEPHKSVLKICQAKSADSGEPSCTFNPNCNGSNATSTTITTATTTTAAASGAISSSATQAPATAEKSSSMDDAAGSSQSSSIDHEESIDRFDESSSSRLNKMWSQCSVLVETDISKCGVLEEVDLQTRNAARRNTLAAPPTAYRPIIHREALAAGRRKSATPLRPVLDHTGAGNSGSPVVGGSAASGGARRESGAQTDISALPAQWRSESYLAHKVAHTFTTLPSKFALPAGVAGRLRLSDKTREARRVMLSDISFTSMVPELSRSADHLCQEAAVAAVLQQYPGAQCYGSRASGLRTPEANRRESWARAAGLPSPCECRLSVDVARYRGSLSSIHSSASVGGVGSAAGGGDSRRHSWRPNAAASFEGYCRVPSVTLAPSASSHHCCGVGATTAVTGPTGATLLSTRTTWSSMPSSPTHVQPPSAAVIARLHAGPKRSRSKVTFQECPILIRGSLPNLRSEQLLGETSGDSTESLIDEAEEYLRRSIDSMLTLSTTEKCRHGSSGSSGGRHSTRRRRVRRHSEPDLLRDWNPPQDARPYLPKIPIDLKLDHLVKVISPDGRILQGRVRYVGPVAGRDEVHVGVQLPTETGNSDGTFHGRRYFDCEAERAIFVPFKKVVLAWCTT</sequence>
<feature type="compositionally biased region" description="Low complexity" evidence="1">
    <location>
        <begin position="65"/>
        <end position="74"/>
    </location>
</feature>
<reference evidence="3 4" key="1">
    <citation type="journal article" date="2024" name="bioRxiv">
        <title>A reference genome for Trichogramma kaykai: A tiny desert-dwelling parasitoid wasp with competing sex-ratio distorters.</title>
        <authorList>
            <person name="Culotta J."/>
            <person name="Lindsey A.R."/>
        </authorList>
    </citation>
    <scope>NUCLEOTIDE SEQUENCE [LARGE SCALE GENOMIC DNA]</scope>
    <source>
        <strain evidence="3 4">KSX58</strain>
    </source>
</reference>
<feature type="region of interest" description="Disordered" evidence="1">
    <location>
        <begin position="117"/>
        <end position="137"/>
    </location>
</feature>